<dbReference type="OrthoDB" id="1938945at2759"/>
<feature type="compositionally biased region" description="Basic and acidic residues" evidence="1">
    <location>
        <begin position="18"/>
        <end position="42"/>
    </location>
</feature>
<accession>A0A843TQV1</accession>
<dbReference type="PANTHER" id="PTHR34837:SF1">
    <property type="entry name" value="LOW PROTEIN: ZINC FINGER CCCH DOMAIN PROTEIN"/>
    <property type="match status" value="1"/>
</dbReference>
<dbReference type="PANTHER" id="PTHR34837">
    <property type="entry name" value="OS05G0595500 PROTEIN"/>
    <property type="match status" value="1"/>
</dbReference>
<feature type="compositionally biased region" description="Basic and acidic residues" evidence="1">
    <location>
        <begin position="52"/>
        <end position="62"/>
    </location>
</feature>
<organism evidence="2 3">
    <name type="scientific">Colocasia esculenta</name>
    <name type="common">Wild taro</name>
    <name type="synonym">Arum esculentum</name>
    <dbReference type="NCBI Taxonomy" id="4460"/>
    <lineage>
        <taxon>Eukaryota</taxon>
        <taxon>Viridiplantae</taxon>
        <taxon>Streptophyta</taxon>
        <taxon>Embryophyta</taxon>
        <taxon>Tracheophyta</taxon>
        <taxon>Spermatophyta</taxon>
        <taxon>Magnoliopsida</taxon>
        <taxon>Liliopsida</taxon>
        <taxon>Araceae</taxon>
        <taxon>Aroideae</taxon>
        <taxon>Colocasieae</taxon>
        <taxon>Colocasia</taxon>
    </lineage>
</organism>
<dbReference type="Proteomes" id="UP000652761">
    <property type="component" value="Unassembled WGS sequence"/>
</dbReference>
<feature type="compositionally biased region" description="Basic and acidic residues" evidence="1">
    <location>
        <begin position="1060"/>
        <end position="1075"/>
    </location>
</feature>
<feature type="region of interest" description="Disordered" evidence="1">
    <location>
        <begin position="881"/>
        <end position="944"/>
    </location>
</feature>
<feature type="compositionally biased region" description="Basic and acidic residues" evidence="1">
    <location>
        <begin position="110"/>
        <end position="133"/>
    </location>
</feature>
<evidence type="ECO:0000313" key="2">
    <source>
        <dbReference type="EMBL" id="MQL74882.1"/>
    </source>
</evidence>
<feature type="compositionally biased region" description="Basic and acidic residues" evidence="1">
    <location>
        <begin position="558"/>
        <end position="583"/>
    </location>
</feature>
<evidence type="ECO:0000313" key="3">
    <source>
        <dbReference type="Proteomes" id="UP000652761"/>
    </source>
</evidence>
<proteinExistence type="predicted"/>
<feature type="compositionally biased region" description="Basic and acidic residues" evidence="1">
    <location>
        <begin position="336"/>
        <end position="468"/>
    </location>
</feature>
<gene>
    <name evidence="2" type="ORF">Taro_007254</name>
</gene>
<feature type="region of interest" description="Disordered" evidence="1">
    <location>
        <begin position="483"/>
        <end position="718"/>
    </location>
</feature>
<dbReference type="EMBL" id="NMUH01000226">
    <property type="protein sequence ID" value="MQL74882.1"/>
    <property type="molecule type" value="Genomic_DNA"/>
</dbReference>
<feature type="compositionally biased region" description="Basic and acidic residues" evidence="1">
    <location>
        <begin position="1"/>
        <end position="11"/>
    </location>
</feature>
<name>A0A843TQV1_COLES</name>
<evidence type="ECO:0000256" key="1">
    <source>
        <dbReference type="SAM" id="MobiDB-lite"/>
    </source>
</evidence>
<feature type="region of interest" description="Disordered" evidence="1">
    <location>
        <begin position="1"/>
        <end position="277"/>
    </location>
</feature>
<dbReference type="AlphaFoldDB" id="A0A843TQV1"/>
<protein>
    <submittedName>
        <fullName evidence="2">Uncharacterized protein</fullName>
    </submittedName>
</protein>
<feature type="compositionally biased region" description="Basic and acidic residues" evidence="1">
    <location>
        <begin position="653"/>
        <end position="672"/>
    </location>
</feature>
<feature type="compositionally biased region" description="Polar residues" evidence="1">
    <location>
        <begin position="607"/>
        <end position="617"/>
    </location>
</feature>
<feature type="compositionally biased region" description="Basic and acidic residues" evidence="1">
    <location>
        <begin position="293"/>
        <end position="328"/>
    </location>
</feature>
<feature type="compositionally biased region" description="Basic and acidic residues" evidence="1">
    <location>
        <begin position="489"/>
        <end position="507"/>
    </location>
</feature>
<feature type="region of interest" description="Disordered" evidence="1">
    <location>
        <begin position="1046"/>
        <end position="1117"/>
    </location>
</feature>
<feature type="region of interest" description="Disordered" evidence="1">
    <location>
        <begin position="293"/>
        <end position="468"/>
    </location>
</feature>
<feature type="compositionally biased region" description="Low complexity" evidence="1">
    <location>
        <begin position="508"/>
        <end position="521"/>
    </location>
</feature>
<feature type="compositionally biased region" description="Basic and acidic residues" evidence="1">
    <location>
        <begin position="149"/>
        <end position="263"/>
    </location>
</feature>
<keyword evidence="3" id="KW-1185">Reference proteome</keyword>
<reference evidence="2" key="1">
    <citation type="submission" date="2017-07" db="EMBL/GenBank/DDBJ databases">
        <title>Taro Niue Genome Assembly and Annotation.</title>
        <authorList>
            <person name="Atibalentja N."/>
            <person name="Keating K."/>
            <person name="Fields C.J."/>
        </authorList>
    </citation>
    <scope>NUCLEOTIDE SEQUENCE</scope>
    <source>
        <strain evidence="2">Niue_2</strain>
        <tissue evidence="2">Leaf</tissue>
    </source>
</reference>
<feature type="compositionally biased region" description="Polar residues" evidence="1">
    <location>
        <begin position="922"/>
        <end position="933"/>
    </location>
</feature>
<sequence>MPRSSRNESSQRGHKHSSREARERSDSEEEGNSRERRSREEPMVAAASGSRVSRDLEYEKRKGSSSAQVSQGKEVAGSGNGEYSGDHGKKRKDRPAESGAAADRCNGGDGLDRLDDKELRGEEVGHTELEGKAKVKTLAVDSKGRSSRRHEGSSERKENSSGKDDSTKRRSEKEYSRRESSVHHKDVKDRERERGTERDREQGSERERERGSARDRERGSDRDRESGVHRSRENWLEKEKDRGSDREKKIQDGKRERSSDASSRRHGGKAGSLVEEECLVKEDAENAELLVQDELHSTELEKEVEKRVHKRDDFRDKDKWQEDIHDGENNVTVILKNDKWQGEGRDGEDRRFSSREVRTKNGGHKDEYHRDGSYRDKYRETVDRLQKHQDDKARDDCSSRDHNSDRSNSRHYRDEKGSSDNHYKRSKHQDSDHDGSPYTDDRGTKYKDGRGRKRPSDENDDHIDVKPRTKELCASLERNASYSYSVDCSNDRDRPENVFPDKVDFSTRPKSSPSSSVQYSSDQYRHSSKQMEAIAGNSLAEERSHMASPGNSGTASVVHERVTEHRSLEKSKPKGGRRVDELSVKCISSSKYERSPRSDGPGSGSPVQLTEKSPSSTSDRRRSNRASVRRSLDAEEMGQRGSILKDTVSYATSEDREQEQPKEKPVSDDRSQVDPVNNYAVPAGPSLNRPDNVSGGFPGHFPPPTRFGTDGPVLGSFDEDSRVLLGDRKSGTRYKRNMDFNMNRGQGNAWRGIQNWPSPVANGFIPFQHLPPSGGFHPVVQQFPPPSLFGIRPSMDMSHTGVPYPMHEAPDRFSSHARPFGWRNPADDSCPPHLQGWDGSNGIPMDESHIYRRPDWEQSRHMLGSRGWEMSIDVWKGQNGNNNMDLPVPQKELDYPTNVPPDETWAGQSASQPPSEVARSPAESNETKQSCETTPVKDAVELPPKVSYELTPEPSKPLKDDGAHFCRIYLSKLDISVDLVRPELYKQCMNLIGTIDGCSDVSKNHQQGIGGDTKVELKGSNLPNSHFPAIPDGVFQRAMSLYKAQNEDMKKKRSQPFCKGGEKKDSSSAEEKQDENLASEEATQDVVNPPGNGDDSISADAECIPADNPVEQPSDTMPTVVFVEDPQACEVIEI</sequence>
<comment type="caution">
    <text evidence="2">The sequence shown here is derived from an EMBL/GenBank/DDBJ whole genome shotgun (WGS) entry which is preliminary data.</text>
</comment>